<comment type="caution">
    <text evidence="1">The sequence shown here is derived from an EMBL/GenBank/DDBJ whole genome shotgun (WGS) entry which is preliminary data.</text>
</comment>
<evidence type="ECO:0000313" key="1">
    <source>
        <dbReference type="EMBL" id="TKC87809.1"/>
    </source>
</evidence>
<dbReference type="RefSeq" id="WP_136896073.1">
    <property type="nucleotide sequence ID" value="NZ_SWJE01000008.1"/>
</dbReference>
<dbReference type="Proteomes" id="UP000305539">
    <property type="component" value="Unassembled WGS sequence"/>
</dbReference>
<dbReference type="AlphaFoldDB" id="A0A4U1I3J4"/>
<accession>A0A4U1I3J4</accession>
<organism evidence="1 2">
    <name type="scientific">Trinickia terrae</name>
    <dbReference type="NCBI Taxonomy" id="2571161"/>
    <lineage>
        <taxon>Bacteria</taxon>
        <taxon>Pseudomonadati</taxon>
        <taxon>Pseudomonadota</taxon>
        <taxon>Betaproteobacteria</taxon>
        <taxon>Burkholderiales</taxon>
        <taxon>Burkholderiaceae</taxon>
        <taxon>Trinickia</taxon>
    </lineage>
</organism>
<gene>
    <name evidence="1" type="ORF">FAZ69_16160</name>
</gene>
<name>A0A4U1I3J4_9BURK</name>
<sequence>MAANAGVRQRWLPDAPVSCVRGRLWEEFSTWGEAKPVDIARKKSIWCAGMLACTLKNHAYCMREIYPKYSELFVNSGGYFYLYSGSP</sequence>
<reference evidence="1 2" key="1">
    <citation type="submission" date="2019-04" db="EMBL/GenBank/DDBJ databases">
        <title>Trinickia sp. 7GSK02, isolated from subtropical forest soil.</title>
        <authorList>
            <person name="Gao Z.-H."/>
            <person name="Qiu L.-H."/>
        </authorList>
    </citation>
    <scope>NUCLEOTIDE SEQUENCE [LARGE SCALE GENOMIC DNA]</scope>
    <source>
        <strain evidence="1 2">7GSK02</strain>
    </source>
</reference>
<evidence type="ECO:0000313" key="2">
    <source>
        <dbReference type="Proteomes" id="UP000305539"/>
    </source>
</evidence>
<keyword evidence="2" id="KW-1185">Reference proteome</keyword>
<dbReference type="EMBL" id="SWJE01000008">
    <property type="protein sequence ID" value="TKC87809.1"/>
    <property type="molecule type" value="Genomic_DNA"/>
</dbReference>
<protein>
    <submittedName>
        <fullName evidence="1">Uncharacterized protein</fullName>
    </submittedName>
</protein>
<proteinExistence type="predicted"/>